<comment type="caution">
    <text evidence="1">The sequence shown here is derived from an EMBL/GenBank/DDBJ whole genome shotgun (WGS) entry which is preliminary data.</text>
</comment>
<name>A0A428IXT4_9BACT</name>
<organism evidence="1 2">
    <name type="scientific">Hymenobacter metallilatus</name>
    <dbReference type="NCBI Taxonomy" id="2493666"/>
    <lineage>
        <taxon>Bacteria</taxon>
        <taxon>Pseudomonadati</taxon>
        <taxon>Bacteroidota</taxon>
        <taxon>Cytophagia</taxon>
        <taxon>Cytophagales</taxon>
        <taxon>Hymenobacteraceae</taxon>
        <taxon>Hymenobacter</taxon>
    </lineage>
</organism>
<keyword evidence="2" id="KW-1185">Reference proteome</keyword>
<evidence type="ECO:0000313" key="1">
    <source>
        <dbReference type="EMBL" id="RSK23893.1"/>
    </source>
</evidence>
<protein>
    <submittedName>
        <fullName evidence="1">Uncharacterized protein</fullName>
    </submittedName>
</protein>
<dbReference type="Proteomes" id="UP000280066">
    <property type="component" value="Unassembled WGS sequence"/>
</dbReference>
<reference evidence="1 2" key="1">
    <citation type="submission" date="2018-12" db="EMBL/GenBank/DDBJ databases">
        <authorList>
            <person name="Feng G."/>
            <person name="Zhu H."/>
        </authorList>
    </citation>
    <scope>NUCLEOTIDE SEQUENCE [LARGE SCALE GENOMIC DNA]</scope>
    <source>
        <strain evidence="1 2">9PBR-2</strain>
    </source>
</reference>
<accession>A0A428IXT4</accession>
<dbReference type="EMBL" id="RWIS01000022">
    <property type="protein sequence ID" value="RSK23893.1"/>
    <property type="molecule type" value="Genomic_DNA"/>
</dbReference>
<dbReference type="RefSeq" id="WP_125433734.1">
    <property type="nucleotide sequence ID" value="NZ_RWIS01000022.1"/>
</dbReference>
<proteinExistence type="predicted"/>
<dbReference type="AlphaFoldDB" id="A0A428IXT4"/>
<gene>
    <name evidence="1" type="ORF">EI290_21605</name>
</gene>
<dbReference type="OrthoDB" id="886820at2"/>
<evidence type="ECO:0000313" key="2">
    <source>
        <dbReference type="Proteomes" id="UP000280066"/>
    </source>
</evidence>
<sequence>MTWEFGENPPFQLSYLLPSSEKLVAWQMLQEKLPIASVLTGKIFARTHFGIFFDAHIGFAVRMNVPDFGKAEGGMIFPDDYPPLGSEISGRLTGFDTPWHQVVVGRI</sequence>